<reference evidence="1" key="1">
    <citation type="submission" date="2022-07" db="EMBL/GenBank/DDBJ databases">
        <title>Phylogenomic reconstructions and comparative analyses of Kickxellomycotina fungi.</title>
        <authorList>
            <person name="Reynolds N.K."/>
            <person name="Stajich J.E."/>
            <person name="Barry K."/>
            <person name="Grigoriev I.V."/>
            <person name="Crous P."/>
            <person name="Smith M.E."/>
        </authorList>
    </citation>
    <scope>NUCLEOTIDE SEQUENCE</scope>
    <source>
        <strain evidence="1">CBS 190363</strain>
    </source>
</reference>
<organism evidence="1 2">
    <name type="scientific">Coemansia aciculifera</name>
    <dbReference type="NCBI Taxonomy" id="417176"/>
    <lineage>
        <taxon>Eukaryota</taxon>
        <taxon>Fungi</taxon>
        <taxon>Fungi incertae sedis</taxon>
        <taxon>Zoopagomycota</taxon>
        <taxon>Kickxellomycotina</taxon>
        <taxon>Kickxellomycetes</taxon>
        <taxon>Kickxellales</taxon>
        <taxon>Kickxellaceae</taxon>
        <taxon>Coemansia</taxon>
    </lineage>
</organism>
<protein>
    <submittedName>
        <fullName evidence="1">Uncharacterized protein</fullName>
    </submittedName>
</protein>
<accession>A0ACC1M4N8</accession>
<sequence>LVEQLRVASEASVRANIDAGDSPRLVEVLGDFGSLVVLGEAMQVESTTVQSTTCVEALFPVFVDGRATPLFVQAAGSAVPGVIESASVFVRLASGEVEQIRLDVQAVSSNDDDDKGRRRGGRRVQDADYRDL</sequence>
<dbReference type="Proteomes" id="UP001139981">
    <property type="component" value="Unassembled WGS sequence"/>
</dbReference>
<dbReference type="EMBL" id="JANBVB010000161">
    <property type="protein sequence ID" value="KAJ2896883.1"/>
    <property type="molecule type" value="Genomic_DNA"/>
</dbReference>
<comment type="caution">
    <text evidence="1">The sequence shown here is derived from an EMBL/GenBank/DDBJ whole genome shotgun (WGS) entry which is preliminary data.</text>
</comment>
<evidence type="ECO:0000313" key="2">
    <source>
        <dbReference type="Proteomes" id="UP001139981"/>
    </source>
</evidence>
<evidence type="ECO:0000313" key="1">
    <source>
        <dbReference type="EMBL" id="KAJ2896883.1"/>
    </source>
</evidence>
<name>A0ACC1M4N8_9FUNG</name>
<feature type="non-terminal residue" evidence="1">
    <location>
        <position position="1"/>
    </location>
</feature>
<keyword evidence="2" id="KW-1185">Reference proteome</keyword>
<proteinExistence type="predicted"/>
<gene>
    <name evidence="1" type="ORF">IWW38_001889</name>
</gene>